<proteinExistence type="predicted"/>
<sequence>MLASNGPFEVKAKASIEYGDLMDASRIPSDDAPAREYEIRIAVLAVRR</sequence>
<evidence type="ECO:0000313" key="1">
    <source>
        <dbReference type="EMBL" id="SJL07858.1"/>
    </source>
</evidence>
<reference evidence="2" key="1">
    <citation type="journal article" date="2017" name="Nat. Ecol. Evol.">
        <title>Genome expansion and lineage-specific genetic innovations in the forest pathogenic fungi Armillaria.</title>
        <authorList>
            <person name="Sipos G."/>
            <person name="Prasanna A.N."/>
            <person name="Walter M.C."/>
            <person name="O'Connor E."/>
            <person name="Balint B."/>
            <person name="Krizsan K."/>
            <person name="Kiss B."/>
            <person name="Hess J."/>
            <person name="Varga T."/>
            <person name="Slot J."/>
            <person name="Riley R."/>
            <person name="Boka B."/>
            <person name="Rigling D."/>
            <person name="Barry K."/>
            <person name="Lee J."/>
            <person name="Mihaltcheva S."/>
            <person name="LaButti K."/>
            <person name="Lipzen A."/>
            <person name="Waldron R."/>
            <person name="Moloney N.M."/>
            <person name="Sperisen C."/>
            <person name="Kredics L."/>
            <person name="Vagvoelgyi C."/>
            <person name="Patrignani A."/>
            <person name="Fitzpatrick D."/>
            <person name="Nagy I."/>
            <person name="Doyle S."/>
            <person name="Anderson J.B."/>
            <person name="Grigoriev I.V."/>
            <person name="Gueldener U."/>
            <person name="Muensterkoetter M."/>
            <person name="Nagy L.G."/>
        </authorList>
    </citation>
    <scope>NUCLEOTIDE SEQUENCE [LARGE SCALE GENOMIC DNA]</scope>
    <source>
        <strain evidence="2">C18/9</strain>
    </source>
</reference>
<accession>A0A284RGI7</accession>
<gene>
    <name evidence="1" type="ORF">ARMOST_11212</name>
</gene>
<evidence type="ECO:0000313" key="2">
    <source>
        <dbReference type="Proteomes" id="UP000219338"/>
    </source>
</evidence>
<protein>
    <submittedName>
        <fullName evidence="1">Uncharacterized protein</fullName>
    </submittedName>
</protein>
<dbReference type="AlphaFoldDB" id="A0A284RGI7"/>
<name>A0A284RGI7_ARMOS</name>
<dbReference type="Proteomes" id="UP000219338">
    <property type="component" value="Unassembled WGS sequence"/>
</dbReference>
<keyword evidence="2" id="KW-1185">Reference proteome</keyword>
<organism evidence="1 2">
    <name type="scientific">Armillaria ostoyae</name>
    <name type="common">Armillaria root rot fungus</name>
    <dbReference type="NCBI Taxonomy" id="47428"/>
    <lineage>
        <taxon>Eukaryota</taxon>
        <taxon>Fungi</taxon>
        <taxon>Dikarya</taxon>
        <taxon>Basidiomycota</taxon>
        <taxon>Agaricomycotina</taxon>
        <taxon>Agaricomycetes</taxon>
        <taxon>Agaricomycetidae</taxon>
        <taxon>Agaricales</taxon>
        <taxon>Marasmiineae</taxon>
        <taxon>Physalacriaceae</taxon>
        <taxon>Armillaria</taxon>
    </lineage>
</organism>
<dbReference type="EMBL" id="FUEG01000008">
    <property type="protein sequence ID" value="SJL07858.1"/>
    <property type="molecule type" value="Genomic_DNA"/>
</dbReference>